<organism evidence="1">
    <name type="scientific">marine metagenome</name>
    <dbReference type="NCBI Taxonomy" id="408172"/>
    <lineage>
        <taxon>unclassified sequences</taxon>
        <taxon>metagenomes</taxon>
        <taxon>ecological metagenomes</taxon>
    </lineage>
</organism>
<evidence type="ECO:0000313" key="1">
    <source>
        <dbReference type="EMBL" id="SVB51733.1"/>
    </source>
</evidence>
<gene>
    <name evidence="1" type="ORF">METZ01_LOCUS204587</name>
</gene>
<dbReference type="AlphaFoldDB" id="A0A382EP41"/>
<name>A0A382EP41_9ZZZZ</name>
<feature type="non-terminal residue" evidence="1">
    <location>
        <position position="44"/>
    </location>
</feature>
<reference evidence="1" key="1">
    <citation type="submission" date="2018-05" db="EMBL/GenBank/DDBJ databases">
        <authorList>
            <person name="Lanie J.A."/>
            <person name="Ng W.-L."/>
            <person name="Kazmierczak K.M."/>
            <person name="Andrzejewski T.M."/>
            <person name="Davidsen T.M."/>
            <person name="Wayne K.J."/>
            <person name="Tettelin H."/>
            <person name="Glass J.I."/>
            <person name="Rusch D."/>
            <person name="Podicherti R."/>
            <person name="Tsui H.-C.T."/>
            <person name="Winkler M.E."/>
        </authorList>
    </citation>
    <scope>NUCLEOTIDE SEQUENCE</scope>
</reference>
<proteinExistence type="predicted"/>
<protein>
    <submittedName>
        <fullName evidence="1">Uncharacterized protein</fullName>
    </submittedName>
</protein>
<sequence>VASPPTTALRESGTALRICYAVNDSGAHSLTRRIPRGFGQDLGI</sequence>
<accession>A0A382EP41</accession>
<feature type="non-terminal residue" evidence="1">
    <location>
        <position position="1"/>
    </location>
</feature>
<dbReference type="EMBL" id="UINC01045227">
    <property type="protein sequence ID" value="SVB51733.1"/>
    <property type="molecule type" value="Genomic_DNA"/>
</dbReference>